<sequence>MITTLEAVRAYVGIGKAVIEAVAEAPEGLPSGHVYARVFAPKGVSLESYQRLIDILVDARCLTISNHVLRAVK</sequence>
<evidence type="ECO:0000313" key="1">
    <source>
        <dbReference type="EMBL" id="KKL01087.1"/>
    </source>
</evidence>
<reference evidence="1" key="1">
    <citation type="journal article" date="2015" name="Nature">
        <title>Complex archaea that bridge the gap between prokaryotes and eukaryotes.</title>
        <authorList>
            <person name="Spang A."/>
            <person name="Saw J.H."/>
            <person name="Jorgensen S.L."/>
            <person name="Zaremba-Niedzwiedzka K."/>
            <person name="Martijn J."/>
            <person name="Lind A.E."/>
            <person name="van Eijk R."/>
            <person name="Schleper C."/>
            <person name="Guy L."/>
            <person name="Ettema T.J."/>
        </authorList>
    </citation>
    <scope>NUCLEOTIDE SEQUENCE</scope>
</reference>
<accession>A0A0F9ANW9</accession>
<dbReference type="EMBL" id="LAZR01044979">
    <property type="protein sequence ID" value="KKL01087.1"/>
    <property type="molecule type" value="Genomic_DNA"/>
</dbReference>
<gene>
    <name evidence="1" type="ORF">LCGC14_2627440</name>
</gene>
<proteinExistence type="predicted"/>
<dbReference type="AlphaFoldDB" id="A0A0F9ANW9"/>
<comment type="caution">
    <text evidence="1">The sequence shown here is derived from an EMBL/GenBank/DDBJ whole genome shotgun (WGS) entry which is preliminary data.</text>
</comment>
<name>A0A0F9ANW9_9ZZZZ</name>
<protein>
    <submittedName>
        <fullName evidence="1">Uncharacterized protein</fullName>
    </submittedName>
</protein>
<organism evidence="1">
    <name type="scientific">marine sediment metagenome</name>
    <dbReference type="NCBI Taxonomy" id="412755"/>
    <lineage>
        <taxon>unclassified sequences</taxon>
        <taxon>metagenomes</taxon>
        <taxon>ecological metagenomes</taxon>
    </lineage>
</organism>